<dbReference type="EMBL" id="JAJISD010000001">
    <property type="protein sequence ID" value="MCC8427666.1"/>
    <property type="molecule type" value="Genomic_DNA"/>
</dbReference>
<gene>
    <name evidence="3" type="ORF">LJ725_01720</name>
</gene>
<feature type="transmembrane region" description="Helical" evidence="2">
    <location>
        <begin position="232"/>
        <end position="251"/>
    </location>
</feature>
<accession>A0ABS8KPS7</accession>
<name>A0ABS8KPS7_9HYPH</name>
<dbReference type="Pfam" id="PF16357">
    <property type="entry name" value="PepSY_TM_like_2"/>
    <property type="match status" value="1"/>
</dbReference>
<keyword evidence="2" id="KW-0472">Membrane</keyword>
<dbReference type="PANTHER" id="PTHR40115">
    <property type="entry name" value="INNER MEMBRANE PROTEIN WITH PEPSY TM HELIX"/>
    <property type="match status" value="1"/>
</dbReference>
<dbReference type="InterPro" id="IPR032307">
    <property type="entry name" value="PepSY_TM-like_2"/>
</dbReference>
<feature type="region of interest" description="Disordered" evidence="1">
    <location>
        <begin position="118"/>
        <end position="149"/>
    </location>
</feature>
<sequence length="256" mass="27622">MGVAAATAGAGKRVNRRLTFVRWVRKTHGWFGLWGALLGLMFGLSGIWLNHRSVLKLDLPDQTQVNAQLALPDPPPATIEAMSQWLKDTLRIDRGPNVARVEWARPVAWAERPVGGGAGAGLRNGAERSGGERSPERGAGNGEGAGRPLQQPERWVMNFGGPNHLVQAEYWVGNRSLSVRTTSNGFIATLTNLHKGTAMPVPWILLIDTLAGSMIFLSVSGVILWWETHRKRAAGITIFAVAVTATVALAASPLQM</sequence>
<evidence type="ECO:0000313" key="4">
    <source>
        <dbReference type="Proteomes" id="UP001198862"/>
    </source>
</evidence>
<evidence type="ECO:0000256" key="2">
    <source>
        <dbReference type="SAM" id="Phobius"/>
    </source>
</evidence>
<protein>
    <submittedName>
        <fullName evidence="3">PepSY-associated TM helix domain-containing protein</fullName>
    </submittedName>
</protein>
<organism evidence="3 4">
    <name type="scientific">Reyranella aquatilis</name>
    <dbReference type="NCBI Taxonomy" id="2035356"/>
    <lineage>
        <taxon>Bacteria</taxon>
        <taxon>Pseudomonadati</taxon>
        <taxon>Pseudomonadota</taxon>
        <taxon>Alphaproteobacteria</taxon>
        <taxon>Hyphomicrobiales</taxon>
        <taxon>Reyranellaceae</taxon>
        <taxon>Reyranella</taxon>
    </lineage>
</organism>
<feature type="compositionally biased region" description="Basic and acidic residues" evidence="1">
    <location>
        <begin position="125"/>
        <end position="136"/>
    </location>
</feature>
<evidence type="ECO:0000256" key="1">
    <source>
        <dbReference type="SAM" id="MobiDB-lite"/>
    </source>
</evidence>
<proteinExistence type="predicted"/>
<keyword evidence="4" id="KW-1185">Reference proteome</keyword>
<dbReference type="RefSeq" id="WP_230548889.1">
    <property type="nucleotide sequence ID" value="NZ_JAJISD010000001.1"/>
</dbReference>
<evidence type="ECO:0000313" key="3">
    <source>
        <dbReference type="EMBL" id="MCC8427666.1"/>
    </source>
</evidence>
<reference evidence="3 4" key="1">
    <citation type="submission" date="2021-11" db="EMBL/GenBank/DDBJ databases">
        <authorList>
            <person name="Lee D.-H."/>
            <person name="Kim S.-B."/>
        </authorList>
    </citation>
    <scope>NUCLEOTIDE SEQUENCE [LARGE SCALE GENOMIC DNA]</scope>
    <source>
        <strain evidence="3 4">KCTC 52223</strain>
    </source>
</reference>
<keyword evidence="2" id="KW-0812">Transmembrane</keyword>
<dbReference type="PANTHER" id="PTHR40115:SF1">
    <property type="entry name" value="INNER MEMBRANE PROTEIN WITH PEPSY TM HELIX"/>
    <property type="match status" value="1"/>
</dbReference>
<feature type="transmembrane region" description="Helical" evidence="2">
    <location>
        <begin position="30"/>
        <end position="49"/>
    </location>
</feature>
<comment type="caution">
    <text evidence="3">The sequence shown here is derived from an EMBL/GenBank/DDBJ whole genome shotgun (WGS) entry which is preliminary data.</text>
</comment>
<feature type="transmembrane region" description="Helical" evidence="2">
    <location>
        <begin position="203"/>
        <end position="226"/>
    </location>
</feature>
<dbReference type="Proteomes" id="UP001198862">
    <property type="component" value="Unassembled WGS sequence"/>
</dbReference>
<keyword evidence="2" id="KW-1133">Transmembrane helix</keyword>